<proteinExistence type="predicted"/>
<feature type="region of interest" description="Disordered" evidence="1">
    <location>
        <begin position="175"/>
        <end position="195"/>
    </location>
</feature>
<keyword evidence="3" id="KW-1185">Reference proteome</keyword>
<sequence length="632" mass="71661">MLVKNLVTGEIIETSGVGITHTTTLPKIVDPWKPPAALQVMETKILEENEDSTLKEIRRETMILAPNHKYSRVTFKTGVDKFDKWKQFHHSESEAPVTMWRWQHTPGSVVTRDIFECLDGLDGRQWIYFEDPNPERGKPAFDTEHPGIYPVPPCPESLDFIGSAFPAPPSGSLPSFKDKTPHYEHETPPTCPRPRAHAMELSKEACIFMHGGMCPGRRCNMHGVVPVKDTPFFASPMPKVDEGVGKKIVYFDPNGSMFDARKTESDSKSYFNTNRCYSRTFEHDWKRAKGTKRFAKYISITDQHVRAGEKSITEVEKEIKAIFKRNYKMILSVFQYYTANSTGMTGYGTGSFCIHQNAFMGFLKKLRGDEDGETGDDDQFQMLVRIFLTVNLVEDKSAKMEKFNLNSCLMKHEWIEALCRISGALYGSKDIAQPGASLSGCVQYMIDKMRNNLPEEATEDDDWYRTNRLYTFGVDAVLEKYKNLIYAIHVVYPVSNHKMRSKKAELKLELFGLDDFERLLTDSGMYQSGIMRNDAKAAFLKGRMQVTDEVVHRQKDSSLSLVDFYEVLARLGDYATNGGGVTPTRHLKGNCAANLEGILKKLLSGLAVFWGGELRCVCHGHAWDTKKFADLK</sequence>
<dbReference type="OrthoDB" id="192892at2759"/>
<evidence type="ECO:0000313" key="3">
    <source>
        <dbReference type="Proteomes" id="UP001165082"/>
    </source>
</evidence>
<accession>A0A9W7AN82</accession>
<comment type="caution">
    <text evidence="2">The sequence shown here is derived from an EMBL/GenBank/DDBJ whole genome shotgun (WGS) entry which is preliminary data.</text>
</comment>
<dbReference type="AlphaFoldDB" id="A0A9W7AN82"/>
<reference evidence="2" key="1">
    <citation type="submission" date="2022-07" db="EMBL/GenBank/DDBJ databases">
        <title>Genome analysis of Parmales, a sister group of diatoms, reveals the evolutionary specialization of diatoms from phago-mixotrophs to photoautotrophs.</title>
        <authorList>
            <person name="Ban H."/>
            <person name="Sato S."/>
            <person name="Yoshikawa S."/>
            <person name="Kazumasa Y."/>
            <person name="Nakamura Y."/>
            <person name="Ichinomiya M."/>
            <person name="Saitoh K."/>
            <person name="Sato N."/>
            <person name="Blanc-Mathieu R."/>
            <person name="Endo H."/>
            <person name="Kuwata A."/>
            <person name="Ogata H."/>
        </authorList>
    </citation>
    <scope>NUCLEOTIDE SEQUENCE</scope>
</reference>
<feature type="non-terminal residue" evidence="2">
    <location>
        <position position="632"/>
    </location>
</feature>
<dbReference type="EMBL" id="BRXZ01002880">
    <property type="protein sequence ID" value="GMH72143.1"/>
    <property type="molecule type" value="Genomic_DNA"/>
</dbReference>
<organism evidence="2 3">
    <name type="scientific">Triparma retinervis</name>
    <dbReference type="NCBI Taxonomy" id="2557542"/>
    <lineage>
        <taxon>Eukaryota</taxon>
        <taxon>Sar</taxon>
        <taxon>Stramenopiles</taxon>
        <taxon>Ochrophyta</taxon>
        <taxon>Bolidophyceae</taxon>
        <taxon>Parmales</taxon>
        <taxon>Triparmaceae</taxon>
        <taxon>Triparma</taxon>
    </lineage>
</organism>
<feature type="compositionally biased region" description="Basic and acidic residues" evidence="1">
    <location>
        <begin position="176"/>
        <end position="187"/>
    </location>
</feature>
<evidence type="ECO:0000313" key="2">
    <source>
        <dbReference type="EMBL" id="GMH72143.1"/>
    </source>
</evidence>
<gene>
    <name evidence="2" type="ORF">TrRE_jg10543</name>
</gene>
<dbReference type="Proteomes" id="UP001165082">
    <property type="component" value="Unassembled WGS sequence"/>
</dbReference>
<evidence type="ECO:0000256" key="1">
    <source>
        <dbReference type="SAM" id="MobiDB-lite"/>
    </source>
</evidence>
<name>A0A9W7AN82_9STRA</name>
<protein>
    <submittedName>
        <fullName evidence="2">Uncharacterized protein</fullName>
    </submittedName>
</protein>